<organism evidence="2 3">
    <name type="scientific">Streptomyces nojiriensis</name>
    <dbReference type="NCBI Taxonomy" id="66374"/>
    <lineage>
        <taxon>Bacteria</taxon>
        <taxon>Bacillati</taxon>
        <taxon>Actinomycetota</taxon>
        <taxon>Actinomycetes</taxon>
        <taxon>Kitasatosporales</taxon>
        <taxon>Streptomycetaceae</taxon>
        <taxon>Streptomyces</taxon>
    </lineage>
</organism>
<dbReference type="InterPro" id="IPR002645">
    <property type="entry name" value="STAS_dom"/>
</dbReference>
<dbReference type="Pfam" id="PF13466">
    <property type="entry name" value="STAS_2"/>
    <property type="match status" value="1"/>
</dbReference>
<comment type="caution">
    <text evidence="2">The sequence shown here is derived from an EMBL/GenBank/DDBJ whole genome shotgun (WGS) entry which is preliminary data.</text>
</comment>
<dbReference type="PROSITE" id="PS50801">
    <property type="entry name" value="STAS"/>
    <property type="match status" value="1"/>
</dbReference>
<dbReference type="InterPro" id="IPR058548">
    <property type="entry name" value="MlaB-like_STAS"/>
</dbReference>
<dbReference type="EMBL" id="BNEC01000005">
    <property type="protein sequence ID" value="GHI70003.1"/>
    <property type="molecule type" value="Genomic_DNA"/>
</dbReference>
<dbReference type="InterPro" id="IPR036513">
    <property type="entry name" value="STAS_dom_sf"/>
</dbReference>
<dbReference type="SUPFAM" id="SSF52091">
    <property type="entry name" value="SpoIIaa-like"/>
    <property type="match status" value="1"/>
</dbReference>
<keyword evidence="3" id="KW-1185">Reference proteome</keyword>
<gene>
    <name evidence="2" type="ORF">Snoj_39210</name>
</gene>
<protein>
    <recommendedName>
        <fullName evidence="1">STAS domain-containing protein</fullName>
    </recommendedName>
</protein>
<dbReference type="Gene3D" id="3.30.750.24">
    <property type="entry name" value="STAS domain"/>
    <property type="match status" value="1"/>
</dbReference>
<reference evidence="3" key="1">
    <citation type="submission" date="2023-07" db="EMBL/GenBank/DDBJ databases">
        <title>Whole genome shotgun sequence of Streptomyces nojiriensis NBRC 13794.</title>
        <authorList>
            <person name="Komaki H."/>
            <person name="Tamura T."/>
        </authorList>
    </citation>
    <scope>NUCLEOTIDE SEQUENCE [LARGE SCALE GENOMIC DNA]</scope>
    <source>
        <strain evidence="3">NBRC 13794</strain>
    </source>
</reference>
<accession>A0ABQ3SPD3</accession>
<feature type="domain" description="STAS" evidence="1">
    <location>
        <begin position="1"/>
        <end position="46"/>
    </location>
</feature>
<evidence type="ECO:0000313" key="2">
    <source>
        <dbReference type="EMBL" id="GHI70003.1"/>
    </source>
</evidence>
<dbReference type="Proteomes" id="UP000613974">
    <property type="component" value="Unassembled WGS sequence"/>
</dbReference>
<sequence length="46" mass="4782">MDLDISAPLAESLLAAAHAHPVVVLDVSGVTFADSAFLNLLLRPIP</sequence>
<evidence type="ECO:0000313" key="3">
    <source>
        <dbReference type="Proteomes" id="UP000613974"/>
    </source>
</evidence>
<name>A0ABQ3SPD3_9ACTN</name>
<proteinExistence type="predicted"/>
<evidence type="ECO:0000259" key="1">
    <source>
        <dbReference type="PROSITE" id="PS50801"/>
    </source>
</evidence>